<dbReference type="PRINTS" id="PR00347">
    <property type="entry name" value="THAUMATIN"/>
</dbReference>
<feature type="chain" id="PRO_5046819693" description="Thaumatin-like protein" evidence="2">
    <location>
        <begin position="24"/>
        <end position="239"/>
    </location>
</feature>
<accession>A0ABS8VDW7</accession>
<dbReference type="PIRSF" id="PIRSF002703">
    <property type="entry name" value="Thaumatin"/>
    <property type="match status" value="1"/>
</dbReference>
<organism evidence="3 4">
    <name type="scientific">Datura stramonium</name>
    <name type="common">Jimsonweed</name>
    <name type="synonym">Common thornapple</name>
    <dbReference type="NCBI Taxonomy" id="4076"/>
    <lineage>
        <taxon>Eukaryota</taxon>
        <taxon>Viridiplantae</taxon>
        <taxon>Streptophyta</taxon>
        <taxon>Embryophyta</taxon>
        <taxon>Tracheophyta</taxon>
        <taxon>Spermatophyta</taxon>
        <taxon>Magnoliopsida</taxon>
        <taxon>eudicotyledons</taxon>
        <taxon>Gunneridae</taxon>
        <taxon>Pentapetalae</taxon>
        <taxon>asterids</taxon>
        <taxon>lamiids</taxon>
        <taxon>Solanales</taxon>
        <taxon>Solanaceae</taxon>
        <taxon>Solanoideae</taxon>
        <taxon>Datureae</taxon>
        <taxon>Datura</taxon>
    </lineage>
</organism>
<name>A0ABS8VDW7_DATST</name>
<reference evidence="3 4" key="1">
    <citation type="journal article" date="2021" name="BMC Genomics">
        <title>Datura genome reveals duplications of psychoactive alkaloid biosynthetic genes and high mutation rate following tissue culture.</title>
        <authorList>
            <person name="Rajewski A."/>
            <person name="Carter-House D."/>
            <person name="Stajich J."/>
            <person name="Litt A."/>
        </authorList>
    </citation>
    <scope>NUCLEOTIDE SEQUENCE [LARGE SCALE GENOMIC DNA]</scope>
    <source>
        <strain evidence="3">AR-01</strain>
    </source>
</reference>
<dbReference type="PROSITE" id="PS00316">
    <property type="entry name" value="THAUMATIN_1"/>
    <property type="match status" value="1"/>
</dbReference>
<evidence type="ECO:0000256" key="2">
    <source>
        <dbReference type="SAM" id="SignalP"/>
    </source>
</evidence>
<dbReference type="InterPro" id="IPR001938">
    <property type="entry name" value="Thaumatin"/>
</dbReference>
<keyword evidence="4" id="KW-1185">Reference proteome</keyword>
<dbReference type="Proteomes" id="UP000823775">
    <property type="component" value="Unassembled WGS sequence"/>
</dbReference>
<sequence length="239" mass="25932">MTNVATFQKLLLLLPFLFNYIHGSTIQIENNCPYTVWAAASPGGGRRLDRGQTWTLNWPSGTRPTRVWGRTNCSFNVMGRGQCQTGDCKGVLNCTGWGKPPKTLAEYAELSNMDFYDISLVDGFNIPIEFQPVTTSGGTCQAISCKGDNINSQCPAPLKVPGGCNSPCNVFKTEEYCCTRTPTCAPSNYSRFFKEKCPQAYSFPQDDAAANAACPAGTNFKVVFCPLGSSVSSLGNVHM</sequence>
<dbReference type="PROSITE" id="PS51367">
    <property type="entry name" value="THAUMATIN_2"/>
    <property type="match status" value="1"/>
</dbReference>
<evidence type="ECO:0008006" key="5">
    <source>
        <dbReference type="Google" id="ProtNLM"/>
    </source>
</evidence>
<dbReference type="Gene3D" id="2.60.110.10">
    <property type="entry name" value="Thaumatin"/>
    <property type="match status" value="1"/>
</dbReference>
<dbReference type="SMART" id="SM00205">
    <property type="entry name" value="THN"/>
    <property type="match status" value="1"/>
</dbReference>
<evidence type="ECO:0000313" key="3">
    <source>
        <dbReference type="EMBL" id="MCD9644259.1"/>
    </source>
</evidence>
<protein>
    <recommendedName>
        <fullName evidence="5">Thaumatin-like protein</fullName>
    </recommendedName>
</protein>
<evidence type="ECO:0000256" key="1">
    <source>
        <dbReference type="ARBA" id="ARBA00022729"/>
    </source>
</evidence>
<comment type="caution">
    <text evidence="3">The sequence shown here is derived from an EMBL/GenBank/DDBJ whole genome shotgun (WGS) entry which is preliminary data.</text>
</comment>
<dbReference type="EMBL" id="JACEIK010004111">
    <property type="protein sequence ID" value="MCD9644259.1"/>
    <property type="molecule type" value="Genomic_DNA"/>
</dbReference>
<dbReference type="Pfam" id="PF00314">
    <property type="entry name" value="Thaumatin"/>
    <property type="match status" value="1"/>
</dbReference>
<gene>
    <name evidence="3" type="ORF">HAX54_032440</name>
</gene>
<evidence type="ECO:0000313" key="4">
    <source>
        <dbReference type="Proteomes" id="UP000823775"/>
    </source>
</evidence>
<feature type="signal peptide" evidence="2">
    <location>
        <begin position="1"/>
        <end position="23"/>
    </location>
</feature>
<proteinExistence type="predicted"/>
<dbReference type="InterPro" id="IPR037176">
    <property type="entry name" value="Osmotin/thaumatin-like_sf"/>
</dbReference>
<dbReference type="PANTHER" id="PTHR31048">
    <property type="entry name" value="OS03G0233200 PROTEIN"/>
    <property type="match status" value="1"/>
</dbReference>
<dbReference type="SUPFAM" id="SSF49870">
    <property type="entry name" value="Osmotin, thaumatin-like protein"/>
    <property type="match status" value="1"/>
</dbReference>
<dbReference type="InterPro" id="IPR017949">
    <property type="entry name" value="Thaumatin_CS"/>
</dbReference>
<keyword evidence="1 2" id="KW-0732">Signal</keyword>